<keyword evidence="4 12" id="KW-0812">Transmembrane</keyword>
<dbReference type="Gene3D" id="3.40.50.300">
    <property type="entry name" value="P-loop containing nucleotide triphosphate hydrolases"/>
    <property type="match status" value="2"/>
</dbReference>
<dbReference type="InterPro" id="IPR036640">
    <property type="entry name" value="ABC1_TM_sf"/>
</dbReference>
<reference evidence="15" key="1">
    <citation type="submission" date="2025-08" db="UniProtKB">
        <authorList>
            <consortium name="Ensembl"/>
        </authorList>
    </citation>
    <scope>IDENTIFICATION</scope>
</reference>
<evidence type="ECO:0000256" key="11">
    <source>
        <dbReference type="SAM" id="MobiDB-lite"/>
    </source>
</evidence>
<dbReference type="FunFam" id="1.20.1560.10:FF:000015">
    <property type="entry name" value="multidrug resistance-associated protein 5 isoform X1"/>
    <property type="match status" value="1"/>
</dbReference>
<dbReference type="Pfam" id="PF00005">
    <property type="entry name" value="ABC_tran"/>
    <property type="match status" value="2"/>
</dbReference>
<dbReference type="GO" id="GO:0012505">
    <property type="term" value="C:endomembrane system"/>
    <property type="evidence" value="ECO:0007669"/>
    <property type="project" value="UniProtKB-SubCell"/>
</dbReference>
<feature type="domain" description="ABC transporter" evidence="13">
    <location>
        <begin position="394"/>
        <end position="599"/>
    </location>
</feature>
<evidence type="ECO:0000313" key="16">
    <source>
        <dbReference type="Proteomes" id="UP000472277"/>
    </source>
</evidence>
<keyword evidence="16" id="KW-1185">Reference proteome</keyword>
<dbReference type="Proteomes" id="UP000472277">
    <property type="component" value="Chromosome 12"/>
</dbReference>
<evidence type="ECO:0000256" key="2">
    <source>
        <dbReference type="ARBA" id="ARBA00009726"/>
    </source>
</evidence>
<dbReference type="GO" id="GO:0005524">
    <property type="term" value="F:ATP binding"/>
    <property type="evidence" value="ECO:0007669"/>
    <property type="project" value="UniProtKB-KW"/>
</dbReference>
<feature type="transmembrane region" description="Helical" evidence="12">
    <location>
        <begin position="113"/>
        <end position="132"/>
    </location>
</feature>
<dbReference type="GO" id="GO:0016887">
    <property type="term" value="F:ATP hydrolysis activity"/>
    <property type="evidence" value="ECO:0007669"/>
    <property type="project" value="InterPro"/>
</dbReference>
<dbReference type="GO" id="GO:0140359">
    <property type="term" value="F:ABC-type transporter activity"/>
    <property type="evidence" value="ECO:0007669"/>
    <property type="project" value="InterPro"/>
</dbReference>
<feature type="transmembrane region" description="Helical" evidence="12">
    <location>
        <begin position="194"/>
        <end position="210"/>
    </location>
</feature>
<dbReference type="FunFam" id="3.40.50.300:FF:003492">
    <property type="entry name" value="AGAP012735-PA"/>
    <property type="match status" value="1"/>
</dbReference>
<feature type="region of interest" description="Disordered" evidence="11">
    <location>
        <begin position="1"/>
        <end position="35"/>
    </location>
</feature>
<keyword evidence="7" id="KW-0067">ATP-binding</keyword>
<evidence type="ECO:0000256" key="9">
    <source>
        <dbReference type="ARBA" id="ARBA00023136"/>
    </source>
</evidence>
<dbReference type="InterPro" id="IPR050173">
    <property type="entry name" value="ABC_transporter_C-like"/>
</dbReference>
<dbReference type="PROSITE" id="PS50893">
    <property type="entry name" value="ABC_TRANSPORTER_2"/>
    <property type="match status" value="1"/>
</dbReference>
<reference evidence="15" key="2">
    <citation type="submission" date="2025-09" db="UniProtKB">
        <authorList>
            <consortium name="Ensembl"/>
        </authorList>
    </citation>
    <scope>IDENTIFICATION</scope>
</reference>
<keyword evidence="6" id="KW-0547">Nucleotide-binding</keyword>
<dbReference type="Gene3D" id="1.20.1560.10">
    <property type="entry name" value="ABC transporter type 1, transmembrane domain"/>
    <property type="match status" value="1"/>
</dbReference>
<dbReference type="FunFam" id="3.40.50.300:FF:004162">
    <property type="entry name" value="ATP binding cassette subfamily C member 5"/>
    <property type="match status" value="1"/>
</dbReference>
<dbReference type="InterPro" id="IPR027417">
    <property type="entry name" value="P-loop_NTPase"/>
</dbReference>
<evidence type="ECO:0000259" key="13">
    <source>
        <dbReference type="PROSITE" id="PS50893"/>
    </source>
</evidence>
<evidence type="ECO:0000256" key="10">
    <source>
        <dbReference type="ARBA" id="ARBA00023180"/>
    </source>
</evidence>
<dbReference type="PROSITE" id="PS00211">
    <property type="entry name" value="ABC_TRANSPORTER_1"/>
    <property type="match status" value="1"/>
</dbReference>
<keyword evidence="8 12" id="KW-1133">Transmembrane helix</keyword>
<keyword evidence="5" id="KW-0677">Repeat</keyword>
<dbReference type="SUPFAM" id="SSF52540">
    <property type="entry name" value="P-loop containing nucleoside triphosphate hydrolases"/>
    <property type="match status" value="1"/>
</dbReference>
<evidence type="ECO:0000256" key="4">
    <source>
        <dbReference type="ARBA" id="ARBA00022692"/>
    </source>
</evidence>
<evidence type="ECO:0000256" key="5">
    <source>
        <dbReference type="ARBA" id="ARBA00022737"/>
    </source>
</evidence>
<feature type="transmembrane region" description="Helical" evidence="12">
    <location>
        <begin position="69"/>
        <end position="93"/>
    </location>
</feature>
<protein>
    <submittedName>
        <fullName evidence="15">ATP binding cassette subfamily C member 12</fullName>
    </submittedName>
</protein>
<accession>A0A674CX68</accession>
<feature type="domain" description="ABC transmembrane type-1" evidence="14">
    <location>
        <begin position="74"/>
        <end position="356"/>
    </location>
</feature>
<name>A0A674CX68_SALTR</name>
<dbReference type="CDD" id="cd18599">
    <property type="entry name" value="ABC_6TM_MRP5_8_9_D2"/>
    <property type="match status" value="1"/>
</dbReference>
<evidence type="ECO:0000259" key="14">
    <source>
        <dbReference type="PROSITE" id="PS50929"/>
    </source>
</evidence>
<keyword evidence="3" id="KW-0813">Transport</keyword>
<dbReference type="GeneTree" id="ENSGT00940000159578"/>
<dbReference type="InterPro" id="IPR003593">
    <property type="entry name" value="AAA+_ATPase"/>
</dbReference>
<comment type="subcellular location">
    <subcellularLocation>
        <location evidence="1">Endomembrane system</location>
        <topology evidence="1">Multi-pass membrane protein</topology>
    </subcellularLocation>
</comment>
<evidence type="ECO:0000256" key="12">
    <source>
        <dbReference type="SAM" id="Phobius"/>
    </source>
</evidence>
<evidence type="ECO:0000256" key="6">
    <source>
        <dbReference type="ARBA" id="ARBA00022741"/>
    </source>
</evidence>
<dbReference type="CDD" id="cd03244">
    <property type="entry name" value="ABCC_MRP_domain2"/>
    <property type="match status" value="1"/>
</dbReference>
<dbReference type="GO" id="GO:0016020">
    <property type="term" value="C:membrane"/>
    <property type="evidence" value="ECO:0007669"/>
    <property type="project" value="InterPro"/>
</dbReference>
<evidence type="ECO:0000256" key="3">
    <source>
        <dbReference type="ARBA" id="ARBA00022448"/>
    </source>
</evidence>
<dbReference type="SUPFAM" id="SSF90123">
    <property type="entry name" value="ABC transporter transmembrane region"/>
    <property type="match status" value="1"/>
</dbReference>
<evidence type="ECO:0000256" key="1">
    <source>
        <dbReference type="ARBA" id="ARBA00004127"/>
    </source>
</evidence>
<dbReference type="Pfam" id="PF00664">
    <property type="entry name" value="ABC_membrane"/>
    <property type="match status" value="1"/>
</dbReference>
<sequence length="606" mass="67396">MGIYVSSLSPPPPTAFDMSDENPDESGGSQSASQDVNVSKDQLVTQEGSQEGSVTWRTYHRYCKAAGGYILLSLIIIAFIGLVGTTAFSNWWLSYWLEQGSGVRNISLNPDLSFYQMVYSLVVVAMLVFSFIKGYSFTKVTLHASSKLHDTMFRNILNSPMSFFDTTPTGRMVNRFSKDQDEVDTMLPFNMENFLQFCLMVTYTIITISAVFPPLLIAITLLGAIITLILYIFQRSIREMKRMENVSRSPWISLTTSTIQGLGTIHAYDKREQYIQFKEMSDNNSNHFLLFNCGTRWLSFWLDFLSASVTLMVALFVALSSPDIISPAMKGLALSYTIQLTGTLQYVVRLSTELEAKFLSVERLQEYIVGCVSEAPRRVKDALIPEGWPHKGAISFKDYTMRYRANTPIVLDGLQLNIQPREKLGIVGRTGSGKSSLGVALFRLVEPAAGTIFIDGVDTSAIGVEDLRSKLSVIPQDPVLFIGTVSLPEKLQSEVVENGENFSVGERQLMCMARALLRNSKIILLDEATASIDSETDSLIQHTIRDVFQDCTMLTIAHRINTVLESDRILVMDAGKAVEFDSPEVLMQRPDSQFAALLAAANTIST</sequence>
<dbReference type="AlphaFoldDB" id="A0A674CX68"/>
<keyword evidence="9 12" id="KW-0472">Membrane</keyword>
<evidence type="ECO:0000313" key="15">
    <source>
        <dbReference type="Ensembl" id="ENSSTUP00000088292.1"/>
    </source>
</evidence>
<gene>
    <name evidence="15" type="primary">ABCC12</name>
    <name evidence="15" type="synonym">LOC115203710</name>
</gene>
<proteinExistence type="inferred from homology"/>
<dbReference type="PROSITE" id="PS50929">
    <property type="entry name" value="ABC_TM1F"/>
    <property type="match status" value="1"/>
</dbReference>
<keyword evidence="10" id="KW-0325">Glycoprotein</keyword>
<evidence type="ECO:0000256" key="8">
    <source>
        <dbReference type="ARBA" id="ARBA00022989"/>
    </source>
</evidence>
<organism evidence="15 16">
    <name type="scientific">Salmo trutta</name>
    <name type="common">Brown trout</name>
    <dbReference type="NCBI Taxonomy" id="8032"/>
    <lineage>
        <taxon>Eukaryota</taxon>
        <taxon>Metazoa</taxon>
        <taxon>Chordata</taxon>
        <taxon>Craniata</taxon>
        <taxon>Vertebrata</taxon>
        <taxon>Euteleostomi</taxon>
        <taxon>Actinopterygii</taxon>
        <taxon>Neopterygii</taxon>
        <taxon>Teleostei</taxon>
        <taxon>Protacanthopterygii</taxon>
        <taxon>Salmoniformes</taxon>
        <taxon>Salmonidae</taxon>
        <taxon>Salmoninae</taxon>
        <taxon>Salmo</taxon>
    </lineage>
</organism>
<dbReference type="InterPro" id="IPR011527">
    <property type="entry name" value="ABC1_TM_dom"/>
</dbReference>
<dbReference type="Ensembl" id="ENSSTUT00000093948.1">
    <property type="protein sequence ID" value="ENSSTUP00000088292.1"/>
    <property type="gene ID" value="ENSSTUG00000037982.1"/>
</dbReference>
<dbReference type="InterPro" id="IPR017871">
    <property type="entry name" value="ABC_transporter-like_CS"/>
</dbReference>
<dbReference type="PANTHER" id="PTHR24223:SF10">
    <property type="entry name" value="ATP-BINDING CASSETTE SUB-FAMILY C MEMBER 12"/>
    <property type="match status" value="1"/>
</dbReference>
<comment type="similarity">
    <text evidence="2">Belongs to the ABC transporter superfamily. ABCC family. Conjugate transporter (TC 3.A.1.208) subfamily.</text>
</comment>
<dbReference type="SMART" id="SM00382">
    <property type="entry name" value="AAA"/>
    <property type="match status" value="1"/>
</dbReference>
<dbReference type="InterPro" id="IPR003439">
    <property type="entry name" value="ABC_transporter-like_ATP-bd"/>
</dbReference>
<feature type="transmembrane region" description="Helical" evidence="12">
    <location>
        <begin position="216"/>
        <end position="233"/>
    </location>
</feature>
<feature type="transmembrane region" description="Helical" evidence="12">
    <location>
        <begin position="300"/>
        <end position="319"/>
    </location>
</feature>
<evidence type="ECO:0000256" key="7">
    <source>
        <dbReference type="ARBA" id="ARBA00022840"/>
    </source>
</evidence>
<dbReference type="PANTHER" id="PTHR24223">
    <property type="entry name" value="ATP-BINDING CASSETTE SUB-FAMILY C"/>
    <property type="match status" value="1"/>
</dbReference>